<dbReference type="OrthoDB" id="6198648at2"/>
<dbReference type="AlphaFoldDB" id="A0A545UFM2"/>
<comment type="caution">
    <text evidence="1">The sequence shown here is derived from an EMBL/GenBank/DDBJ whole genome shotgun (WGS) entry which is preliminary data.</text>
</comment>
<name>A0A545UFM2_9GAMM</name>
<reference evidence="1 2" key="1">
    <citation type="submission" date="2019-07" db="EMBL/GenBank/DDBJ databases">
        <title>Draft genome for Aliikangiella sp. M105.</title>
        <authorList>
            <person name="Wang G."/>
        </authorList>
    </citation>
    <scope>NUCLEOTIDE SEQUENCE [LARGE SCALE GENOMIC DNA]</scope>
    <source>
        <strain evidence="1 2">M105</strain>
    </source>
</reference>
<dbReference type="EMBL" id="VIKS01000004">
    <property type="protein sequence ID" value="TQV88267.1"/>
    <property type="molecule type" value="Genomic_DNA"/>
</dbReference>
<evidence type="ECO:0000313" key="2">
    <source>
        <dbReference type="Proteomes" id="UP000315439"/>
    </source>
</evidence>
<sequence>MAMNDMNENLRRINAAIENYSGALMSNTKWKKVLDAAGKLEIPIQFAFVREEEFMSENIFPIGGYVEDRTMDCTIHGPIQFREIYAIKFPRYQIMMKSKTGEKYRDESRFNSFLDELNSIGNFELSTDDDSGILYAYSK</sequence>
<keyword evidence="2" id="KW-1185">Reference proteome</keyword>
<gene>
    <name evidence="1" type="ORF">FLL46_06995</name>
</gene>
<accession>A0A545UFM2</accession>
<protein>
    <submittedName>
        <fullName evidence="1">Uncharacterized protein</fullName>
    </submittedName>
</protein>
<dbReference type="RefSeq" id="WP_142892775.1">
    <property type="nucleotide sequence ID" value="NZ_ML660162.1"/>
</dbReference>
<organism evidence="1 2">
    <name type="scientific">Aliikangiella coralliicola</name>
    <dbReference type="NCBI Taxonomy" id="2592383"/>
    <lineage>
        <taxon>Bacteria</taxon>
        <taxon>Pseudomonadati</taxon>
        <taxon>Pseudomonadota</taxon>
        <taxon>Gammaproteobacteria</taxon>
        <taxon>Oceanospirillales</taxon>
        <taxon>Pleioneaceae</taxon>
        <taxon>Aliikangiella</taxon>
    </lineage>
</organism>
<dbReference type="Proteomes" id="UP000315439">
    <property type="component" value="Unassembled WGS sequence"/>
</dbReference>
<evidence type="ECO:0000313" key="1">
    <source>
        <dbReference type="EMBL" id="TQV88267.1"/>
    </source>
</evidence>
<proteinExistence type="predicted"/>